<organism evidence="5 6">
    <name type="scientific">Companilactobacillus kimchiensis</name>
    <dbReference type="NCBI Taxonomy" id="993692"/>
    <lineage>
        <taxon>Bacteria</taxon>
        <taxon>Bacillati</taxon>
        <taxon>Bacillota</taxon>
        <taxon>Bacilli</taxon>
        <taxon>Lactobacillales</taxon>
        <taxon>Lactobacillaceae</taxon>
        <taxon>Companilactobacillus</taxon>
    </lineage>
</organism>
<dbReference type="SMART" id="SM00347">
    <property type="entry name" value="HTH_MARR"/>
    <property type="match status" value="1"/>
</dbReference>
<dbReference type="EMBL" id="JQCF01000006">
    <property type="protein sequence ID" value="KRN99851.1"/>
    <property type="molecule type" value="Genomic_DNA"/>
</dbReference>
<keyword evidence="2" id="KW-0238">DNA-binding</keyword>
<proteinExistence type="predicted"/>
<dbReference type="SUPFAM" id="SSF46785">
    <property type="entry name" value="Winged helix' DNA-binding domain"/>
    <property type="match status" value="1"/>
</dbReference>
<feature type="domain" description="HTH marR-type" evidence="4">
    <location>
        <begin position="1"/>
        <end position="135"/>
    </location>
</feature>
<evidence type="ECO:0000256" key="3">
    <source>
        <dbReference type="ARBA" id="ARBA00023163"/>
    </source>
</evidence>
<dbReference type="PROSITE" id="PS50995">
    <property type="entry name" value="HTH_MARR_2"/>
    <property type="match status" value="1"/>
</dbReference>
<evidence type="ECO:0000256" key="2">
    <source>
        <dbReference type="ARBA" id="ARBA00023125"/>
    </source>
</evidence>
<dbReference type="Proteomes" id="UP000051006">
    <property type="component" value="Unassembled WGS sequence"/>
</dbReference>
<dbReference type="InterPro" id="IPR036390">
    <property type="entry name" value="WH_DNA-bd_sf"/>
</dbReference>
<protein>
    <submittedName>
        <fullName evidence="5">Regulatory protein MarR</fullName>
    </submittedName>
</protein>
<dbReference type="GO" id="GO:0003677">
    <property type="term" value="F:DNA binding"/>
    <property type="evidence" value="ECO:0007669"/>
    <property type="project" value="UniProtKB-KW"/>
</dbReference>
<reference evidence="5 6" key="1">
    <citation type="journal article" date="2015" name="Genome Announc.">
        <title>Expanding the biotechnology potential of lactobacilli through comparative genomics of 213 strains and associated genera.</title>
        <authorList>
            <person name="Sun Z."/>
            <person name="Harris H.M."/>
            <person name="McCann A."/>
            <person name="Guo C."/>
            <person name="Argimon S."/>
            <person name="Zhang W."/>
            <person name="Yang X."/>
            <person name="Jeffery I.B."/>
            <person name="Cooney J.C."/>
            <person name="Kagawa T.F."/>
            <person name="Liu W."/>
            <person name="Song Y."/>
            <person name="Salvetti E."/>
            <person name="Wrobel A."/>
            <person name="Rasinkangas P."/>
            <person name="Parkhill J."/>
            <person name="Rea M.C."/>
            <person name="O'Sullivan O."/>
            <person name="Ritari J."/>
            <person name="Douillard F.P."/>
            <person name="Paul Ross R."/>
            <person name="Yang R."/>
            <person name="Briner A.E."/>
            <person name="Felis G.E."/>
            <person name="de Vos W.M."/>
            <person name="Barrangou R."/>
            <person name="Klaenhammer T.R."/>
            <person name="Caufield P.W."/>
            <person name="Cui Y."/>
            <person name="Zhang H."/>
            <person name="O'Toole P.W."/>
        </authorList>
    </citation>
    <scope>NUCLEOTIDE SEQUENCE [LARGE SCALE GENOMIC DNA]</scope>
    <source>
        <strain evidence="5 6">DSM 24716</strain>
    </source>
</reference>
<comment type="caution">
    <text evidence="5">The sequence shown here is derived from an EMBL/GenBank/DDBJ whole genome shotgun (WGS) entry which is preliminary data.</text>
</comment>
<evidence type="ECO:0000313" key="5">
    <source>
        <dbReference type="EMBL" id="KRN99851.1"/>
    </source>
</evidence>
<dbReference type="InterPro" id="IPR000835">
    <property type="entry name" value="HTH_MarR-typ"/>
</dbReference>
<dbReference type="Pfam" id="PF01047">
    <property type="entry name" value="MarR"/>
    <property type="match status" value="1"/>
</dbReference>
<dbReference type="RefSeq" id="WP_057880303.1">
    <property type="nucleotide sequence ID" value="NZ_JQCF01000006.1"/>
</dbReference>
<dbReference type="PRINTS" id="PR00598">
    <property type="entry name" value="HTHMARR"/>
</dbReference>
<dbReference type="PANTHER" id="PTHR42756:SF1">
    <property type="entry name" value="TRANSCRIPTIONAL REPRESSOR OF EMRAB OPERON"/>
    <property type="match status" value="1"/>
</dbReference>
<dbReference type="Gene3D" id="1.10.10.10">
    <property type="entry name" value="Winged helix-like DNA-binding domain superfamily/Winged helix DNA-binding domain"/>
    <property type="match status" value="1"/>
</dbReference>
<accession>A0A0R2LE80</accession>
<evidence type="ECO:0000256" key="1">
    <source>
        <dbReference type="ARBA" id="ARBA00023015"/>
    </source>
</evidence>
<dbReference type="GO" id="GO:0003700">
    <property type="term" value="F:DNA-binding transcription factor activity"/>
    <property type="evidence" value="ECO:0007669"/>
    <property type="project" value="InterPro"/>
</dbReference>
<keyword evidence="1" id="KW-0805">Transcription regulation</keyword>
<dbReference type="PANTHER" id="PTHR42756">
    <property type="entry name" value="TRANSCRIPTIONAL REGULATOR, MARR"/>
    <property type="match status" value="1"/>
</dbReference>
<name>A0A0R2LE80_9LACO</name>
<dbReference type="InterPro" id="IPR036388">
    <property type="entry name" value="WH-like_DNA-bd_sf"/>
</dbReference>
<dbReference type="AlphaFoldDB" id="A0A0R2LE80"/>
<keyword evidence="3" id="KW-0804">Transcription</keyword>
<dbReference type="STRING" id="993692.IV57_GL002183"/>
<dbReference type="PATRIC" id="fig|993692.3.peg.2219"/>
<gene>
    <name evidence="5" type="ORF">IV57_GL002183</name>
</gene>
<evidence type="ECO:0000259" key="4">
    <source>
        <dbReference type="PROSITE" id="PS50995"/>
    </source>
</evidence>
<dbReference type="OrthoDB" id="2389730at2"/>
<evidence type="ECO:0000313" key="6">
    <source>
        <dbReference type="Proteomes" id="UP000051006"/>
    </source>
</evidence>
<keyword evidence="6" id="KW-1185">Reference proteome</keyword>
<sequence length="145" mass="16765">MDDYNLVGFVMKYTQIKRRIAASYLKDKNLNAFESILLSIVYKHGQCTQDKIGEITMSDGATIARSLKKLEDQQFVFREPDPNNGRKKIVSITEAGSELYDKVRNDFRKSNEIMFKGITFEEQKQLESILEKVYKNLDSIEIPSN</sequence>